<accession>A0ABV8PGA9</accession>
<keyword evidence="2" id="KW-1185">Reference proteome</keyword>
<reference evidence="2" key="1">
    <citation type="journal article" date="2019" name="Int. J. Syst. Evol. Microbiol.">
        <title>The Global Catalogue of Microorganisms (GCM) 10K type strain sequencing project: providing services to taxonomists for standard genome sequencing and annotation.</title>
        <authorList>
            <consortium name="The Broad Institute Genomics Platform"/>
            <consortium name="The Broad Institute Genome Sequencing Center for Infectious Disease"/>
            <person name="Wu L."/>
            <person name="Ma J."/>
        </authorList>
    </citation>
    <scope>NUCLEOTIDE SEQUENCE [LARGE SCALE GENOMIC DNA]</scope>
    <source>
        <strain evidence="2">CGMCC 1.15774</strain>
    </source>
</reference>
<gene>
    <name evidence="1" type="ORF">ACFOWS_02615</name>
</gene>
<evidence type="ECO:0000313" key="2">
    <source>
        <dbReference type="Proteomes" id="UP001595841"/>
    </source>
</evidence>
<comment type="caution">
    <text evidence="1">The sequence shown here is derived from an EMBL/GenBank/DDBJ whole genome shotgun (WGS) entry which is preliminary data.</text>
</comment>
<dbReference type="EMBL" id="JBHSCL010000003">
    <property type="protein sequence ID" value="MFC4219007.1"/>
    <property type="molecule type" value="Genomic_DNA"/>
</dbReference>
<evidence type="ECO:0000313" key="1">
    <source>
        <dbReference type="EMBL" id="MFC4219007.1"/>
    </source>
</evidence>
<organism evidence="1 2">
    <name type="scientific">Flagellimonas marina</name>
    <dbReference type="NCBI Taxonomy" id="1775168"/>
    <lineage>
        <taxon>Bacteria</taxon>
        <taxon>Pseudomonadati</taxon>
        <taxon>Bacteroidota</taxon>
        <taxon>Flavobacteriia</taxon>
        <taxon>Flavobacteriales</taxon>
        <taxon>Flavobacteriaceae</taxon>
        <taxon>Flagellimonas</taxon>
    </lineage>
</organism>
<evidence type="ECO:0008006" key="3">
    <source>
        <dbReference type="Google" id="ProtNLM"/>
    </source>
</evidence>
<protein>
    <recommendedName>
        <fullName evidence="3">DUF1093 domain-containing protein</fullName>
    </recommendedName>
</protein>
<name>A0ABV8PGA9_9FLAO</name>
<dbReference type="RefSeq" id="WP_379762399.1">
    <property type="nucleotide sequence ID" value="NZ_JBHSCL010000003.1"/>
</dbReference>
<dbReference type="Proteomes" id="UP001595841">
    <property type="component" value="Unassembled WGS sequence"/>
</dbReference>
<proteinExistence type="predicted"/>
<sequence>MRASTLIMVALALAGGYFVYDRYFALPKISIVSIDYNQRKITYNIEGTQYTYNYKSPQSVSGIKDEYDLDFQRDGDRVSLVLRKGGITQKQLTTVDFKNKTLIA</sequence>